<evidence type="ECO:0000259" key="1">
    <source>
        <dbReference type="Pfam" id="PF13468"/>
    </source>
</evidence>
<protein>
    <submittedName>
        <fullName evidence="2">VOC family protein</fullName>
    </submittedName>
</protein>
<evidence type="ECO:0000313" key="3">
    <source>
        <dbReference type="Proteomes" id="UP000637359"/>
    </source>
</evidence>
<dbReference type="EMBL" id="JACOOL010000005">
    <property type="protein sequence ID" value="MBC5636962.1"/>
    <property type="molecule type" value="Genomic_DNA"/>
</dbReference>
<dbReference type="Gene3D" id="3.10.180.10">
    <property type="entry name" value="2,3-Dihydroxybiphenyl 1,2-Dioxygenase, domain 1"/>
    <property type="match status" value="1"/>
</dbReference>
<dbReference type="PANTHER" id="PTHR40265:SF1">
    <property type="entry name" value="GLYOXALASE-LIKE DOMAIN-CONTAINING PROTEIN"/>
    <property type="match status" value="1"/>
</dbReference>
<dbReference type="InterPro" id="IPR025870">
    <property type="entry name" value="Glyoxalase-like_dom"/>
</dbReference>
<comment type="caution">
    <text evidence="2">The sequence shown here is derived from an EMBL/GenBank/DDBJ whole genome shotgun (WGS) entry which is preliminary data.</text>
</comment>
<feature type="domain" description="Glyoxalase-like" evidence="1">
    <location>
        <begin position="4"/>
        <end position="165"/>
    </location>
</feature>
<sequence>MLALDHIVIAGKNAEEASENYHKRMAIKAIKGGEHENWGTYNYLAYFSNESYIEWLGIQDYDKASESDNPLIKHLVYRLDQNKPGPFQFALRTNQMDEYWKHFQANNIPFDGPFSGERLRPDGTLLTWRMLFPKYHVEDEMLPFLIEWGNSSNAPTTQGLTNPQAIMNIHYSGVNKATFMDIYQLKNRKSLSNQFLLRNSKISFKESGDLSFELV</sequence>
<gene>
    <name evidence="2" type="ORF">H8S33_09040</name>
</gene>
<name>A0A923L5R0_9BACI</name>
<organism evidence="2 3">
    <name type="scientific">Ornithinibacillus hominis</name>
    <dbReference type="NCBI Taxonomy" id="2763055"/>
    <lineage>
        <taxon>Bacteria</taxon>
        <taxon>Bacillati</taxon>
        <taxon>Bacillota</taxon>
        <taxon>Bacilli</taxon>
        <taxon>Bacillales</taxon>
        <taxon>Bacillaceae</taxon>
        <taxon>Ornithinibacillus</taxon>
    </lineage>
</organism>
<dbReference type="PANTHER" id="PTHR40265">
    <property type="entry name" value="BLL2707 PROTEIN"/>
    <property type="match status" value="1"/>
</dbReference>
<dbReference type="RefSeq" id="WP_186869669.1">
    <property type="nucleotide sequence ID" value="NZ_JACOOL010000005.1"/>
</dbReference>
<dbReference type="InterPro" id="IPR029068">
    <property type="entry name" value="Glyas_Bleomycin-R_OHBP_Dase"/>
</dbReference>
<dbReference type="SUPFAM" id="SSF54593">
    <property type="entry name" value="Glyoxalase/Bleomycin resistance protein/Dihydroxybiphenyl dioxygenase"/>
    <property type="match status" value="1"/>
</dbReference>
<dbReference type="Proteomes" id="UP000637359">
    <property type="component" value="Unassembled WGS sequence"/>
</dbReference>
<proteinExistence type="predicted"/>
<reference evidence="2" key="1">
    <citation type="submission" date="2020-08" db="EMBL/GenBank/DDBJ databases">
        <title>Genome public.</title>
        <authorList>
            <person name="Liu C."/>
            <person name="Sun Q."/>
        </authorList>
    </citation>
    <scope>NUCLEOTIDE SEQUENCE</scope>
    <source>
        <strain evidence="2">BX22</strain>
    </source>
</reference>
<keyword evidence="3" id="KW-1185">Reference proteome</keyword>
<dbReference type="AlphaFoldDB" id="A0A923L5R0"/>
<evidence type="ECO:0000313" key="2">
    <source>
        <dbReference type="EMBL" id="MBC5636962.1"/>
    </source>
</evidence>
<dbReference type="Pfam" id="PF13468">
    <property type="entry name" value="Glyoxalase_3"/>
    <property type="match status" value="1"/>
</dbReference>
<accession>A0A923L5R0</accession>